<feature type="active site" description="Proton acceptor" evidence="10">
    <location>
        <position position="69"/>
    </location>
</feature>
<evidence type="ECO:0000256" key="6">
    <source>
        <dbReference type="ARBA" id="ARBA00022842"/>
    </source>
</evidence>
<keyword evidence="3 10" id="KW-0479">Metal-binding</keyword>
<dbReference type="Pfam" id="PF01725">
    <property type="entry name" value="Ham1p_like"/>
    <property type="match status" value="1"/>
</dbReference>
<feature type="binding site" evidence="10">
    <location>
        <begin position="152"/>
        <end position="155"/>
    </location>
    <ligand>
        <name>substrate</name>
    </ligand>
</feature>
<evidence type="ECO:0000256" key="2">
    <source>
        <dbReference type="ARBA" id="ARBA00011738"/>
    </source>
</evidence>
<dbReference type="GO" id="GO:0036220">
    <property type="term" value="F:ITP diphosphatase activity"/>
    <property type="evidence" value="ECO:0007669"/>
    <property type="project" value="UniProtKB-UniRule"/>
</dbReference>
<dbReference type="GO" id="GO:0005829">
    <property type="term" value="C:cytosol"/>
    <property type="evidence" value="ECO:0007669"/>
    <property type="project" value="TreeGrafter"/>
</dbReference>
<evidence type="ECO:0000256" key="4">
    <source>
        <dbReference type="ARBA" id="ARBA00022741"/>
    </source>
</evidence>
<keyword evidence="13" id="KW-1185">Reference proteome</keyword>
<evidence type="ECO:0000256" key="11">
    <source>
        <dbReference type="RuleBase" id="RU003781"/>
    </source>
</evidence>
<feature type="binding site" evidence="10">
    <location>
        <begin position="180"/>
        <end position="181"/>
    </location>
    <ligand>
        <name>substrate</name>
    </ligand>
</feature>
<comment type="catalytic activity">
    <reaction evidence="10">
        <text>ITP + H2O = IMP + diphosphate + H(+)</text>
        <dbReference type="Rhea" id="RHEA:29399"/>
        <dbReference type="ChEBI" id="CHEBI:15377"/>
        <dbReference type="ChEBI" id="CHEBI:15378"/>
        <dbReference type="ChEBI" id="CHEBI:33019"/>
        <dbReference type="ChEBI" id="CHEBI:58053"/>
        <dbReference type="ChEBI" id="CHEBI:61402"/>
        <dbReference type="EC" id="3.6.1.66"/>
    </reaction>
</comment>
<keyword evidence="6 10" id="KW-0460">Magnesium</keyword>
<dbReference type="NCBIfam" id="TIGR00042">
    <property type="entry name" value="RdgB/HAM1 family non-canonical purine NTP pyrophosphatase"/>
    <property type="match status" value="1"/>
</dbReference>
<protein>
    <recommendedName>
        <fullName evidence="10">dITP/XTP pyrophosphatase</fullName>
        <ecNumber evidence="10">3.6.1.66</ecNumber>
    </recommendedName>
    <alternativeName>
        <fullName evidence="10">Non-canonical purine NTP pyrophosphatase</fullName>
    </alternativeName>
    <alternativeName>
        <fullName evidence="10">Non-standard purine NTP pyrophosphatase</fullName>
    </alternativeName>
    <alternativeName>
        <fullName evidence="10">Nucleoside-triphosphate diphosphatase</fullName>
    </alternativeName>
    <alternativeName>
        <fullName evidence="10">Nucleoside-triphosphate pyrophosphatase</fullName>
        <shortName evidence="10">NTPase</shortName>
    </alternativeName>
</protein>
<dbReference type="GO" id="GO:0009117">
    <property type="term" value="P:nucleotide metabolic process"/>
    <property type="evidence" value="ECO:0007669"/>
    <property type="project" value="UniProtKB-KW"/>
</dbReference>
<evidence type="ECO:0000313" key="13">
    <source>
        <dbReference type="Proteomes" id="UP000199708"/>
    </source>
</evidence>
<dbReference type="EC" id="3.6.1.66" evidence="10"/>
<evidence type="ECO:0000256" key="7">
    <source>
        <dbReference type="ARBA" id="ARBA00023080"/>
    </source>
</evidence>
<dbReference type="OrthoDB" id="9807456at2"/>
<dbReference type="EMBL" id="FNCK01000002">
    <property type="protein sequence ID" value="SDG03252.1"/>
    <property type="molecule type" value="Genomic_DNA"/>
</dbReference>
<evidence type="ECO:0000256" key="9">
    <source>
        <dbReference type="ARBA" id="ARBA00052017"/>
    </source>
</evidence>
<dbReference type="Gene3D" id="3.90.950.10">
    <property type="match status" value="1"/>
</dbReference>
<keyword evidence="5 10" id="KW-0378">Hydrolase</keyword>
<name>A0A1G7QXM5_9LACT</name>
<dbReference type="FunFam" id="3.90.950.10:FF:000001">
    <property type="entry name" value="dITP/XTP pyrophosphatase"/>
    <property type="match status" value="1"/>
</dbReference>
<comment type="catalytic activity">
    <reaction evidence="8 10">
        <text>dITP + H2O = dIMP + diphosphate + H(+)</text>
        <dbReference type="Rhea" id="RHEA:28342"/>
        <dbReference type="ChEBI" id="CHEBI:15377"/>
        <dbReference type="ChEBI" id="CHEBI:15378"/>
        <dbReference type="ChEBI" id="CHEBI:33019"/>
        <dbReference type="ChEBI" id="CHEBI:61194"/>
        <dbReference type="ChEBI" id="CHEBI:61382"/>
        <dbReference type="EC" id="3.6.1.66"/>
    </reaction>
</comment>
<comment type="subunit">
    <text evidence="2 10">Homodimer.</text>
</comment>
<dbReference type="Proteomes" id="UP000199708">
    <property type="component" value="Unassembled WGS sequence"/>
</dbReference>
<dbReference type="GO" id="GO:0009146">
    <property type="term" value="P:purine nucleoside triphosphate catabolic process"/>
    <property type="evidence" value="ECO:0007669"/>
    <property type="project" value="UniProtKB-UniRule"/>
</dbReference>
<dbReference type="HAMAP" id="MF_01405">
    <property type="entry name" value="Non_canon_purine_NTPase"/>
    <property type="match status" value="1"/>
</dbReference>
<feature type="binding site" evidence="10">
    <location>
        <position position="70"/>
    </location>
    <ligand>
        <name>substrate</name>
    </ligand>
</feature>
<dbReference type="InterPro" id="IPR029001">
    <property type="entry name" value="ITPase-like_fam"/>
</dbReference>
<dbReference type="InterPro" id="IPR020922">
    <property type="entry name" value="dITP/XTP_pyrophosphatase"/>
</dbReference>
<dbReference type="GO" id="GO:0046872">
    <property type="term" value="F:metal ion binding"/>
    <property type="evidence" value="ECO:0007669"/>
    <property type="project" value="UniProtKB-KW"/>
</dbReference>
<dbReference type="GO" id="GO:0000166">
    <property type="term" value="F:nucleotide binding"/>
    <property type="evidence" value="ECO:0007669"/>
    <property type="project" value="UniProtKB-KW"/>
</dbReference>
<dbReference type="GO" id="GO:0035870">
    <property type="term" value="F:dITP diphosphatase activity"/>
    <property type="evidence" value="ECO:0007669"/>
    <property type="project" value="UniProtKB-UniRule"/>
</dbReference>
<dbReference type="InterPro" id="IPR002637">
    <property type="entry name" value="RdgB/HAM1"/>
</dbReference>
<keyword evidence="4 10" id="KW-0547">Nucleotide-binding</keyword>
<keyword evidence="7 10" id="KW-0546">Nucleotide metabolism</keyword>
<comment type="catalytic activity">
    <reaction evidence="9 10">
        <text>XTP + H2O = XMP + diphosphate + H(+)</text>
        <dbReference type="Rhea" id="RHEA:28610"/>
        <dbReference type="ChEBI" id="CHEBI:15377"/>
        <dbReference type="ChEBI" id="CHEBI:15378"/>
        <dbReference type="ChEBI" id="CHEBI:33019"/>
        <dbReference type="ChEBI" id="CHEBI:57464"/>
        <dbReference type="ChEBI" id="CHEBI:61314"/>
        <dbReference type="EC" id="3.6.1.66"/>
    </reaction>
</comment>
<organism evidence="12 13">
    <name type="scientific">Facklamia miroungae</name>
    <dbReference type="NCBI Taxonomy" id="120956"/>
    <lineage>
        <taxon>Bacteria</taxon>
        <taxon>Bacillati</taxon>
        <taxon>Bacillota</taxon>
        <taxon>Bacilli</taxon>
        <taxon>Lactobacillales</taxon>
        <taxon>Aerococcaceae</taxon>
        <taxon>Facklamia</taxon>
    </lineage>
</organism>
<dbReference type="GO" id="GO:0017111">
    <property type="term" value="F:ribonucleoside triphosphate phosphatase activity"/>
    <property type="evidence" value="ECO:0007669"/>
    <property type="project" value="InterPro"/>
</dbReference>
<reference evidence="12 13" key="1">
    <citation type="submission" date="2016-10" db="EMBL/GenBank/DDBJ databases">
        <authorList>
            <person name="de Groot N.N."/>
        </authorList>
    </citation>
    <scope>NUCLEOTIDE SEQUENCE [LARGE SCALE GENOMIC DNA]</scope>
    <source>
        <strain evidence="12 13">ATCC BAA-466</strain>
    </source>
</reference>
<evidence type="ECO:0000256" key="1">
    <source>
        <dbReference type="ARBA" id="ARBA00008023"/>
    </source>
</evidence>
<evidence type="ECO:0000256" key="5">
    <source>
        <dbReference type="ARBA" id="ARBA00022801"/>
    </source>
</evidence>
<feature type="binding site" evidence="10">
    <location>
        <position position="175"/>
    </location>
    <ligand>
        <name>substrate</name>
    </ligand>
</feature>
<gene>
    <name evidence="12" type="ORF">SAMN05421791_102258</name>
</gene>
<sequence>MKLIIASHNPGKIAEFKALFENIDLQVQSLLDYPEVEEVEETGKTFEENARLKAETIANQMNCLALSDDSGLCVPKLNNEPGVFSARYAGEEKDDEKNRLKLLDNLKGFEGADRKAYFITSIVLADPQKDSLIVEGMVEGMITKEPVGQGGFGYDSLFYYPEDQKTFAQMSAERKNEISHRGRAVKNLQEKLNDWLEG</sequence>
<dbReference type="SUPFAM" id="SSF52972">
    <property type="entry name" value="ITPase-like"/>
    <property type="match status" value="1"/>
</dbReference>
<evidence type="ECO:0000256" key="10">
    <source>
        <dbReference type="HAMAP-Rule" id="MF_01405"/>
    </source>
</evidence>
<proteinExistence type="inferred from homology"/>
<dbReference type="PANTHER" id="PTHR11067:SF9">
    <property type="entry name" value="INOSINE TRIPHOSPHATE PYROPHOSPHATASE"/>
    <property type="match status" value="1"/>
</dbReference>
<dbReference type="CDD" id="cd00515">
    <property type="entry name" value="HAM1"/>
    <property type="match status" value="1"/>
</dbReference>
<dbReference type="RefSeq" id="WP_090289336.1">
    <property type="nucleotide sequence ID" value="NZ_FNCK01000002.1"/>
</dbReference>
<evidence type="ECO:0000313" key="12">
    <source>
        <dbReference type="EMBL" id="SDG03252.1"/>
    </source>
</evidence>
<comment type="cofactor">
    <cofactor evidence="10">
        <name>Mg(2+)</name>
        <dbReference type="ChEBI" id="CHEBI:18420"/>
    </cofactor>
    <text evidence="10">Binds 1 Mg(2+) ion per subunit.</text>
</comment>
<feature type="binding site" evidence="10">
    <location>
        <position position="69"/>
    </location>
    <ligand>
        <name>Mg(2+)</name>
        <dbReference type="ChEBI" id="CHEBI:18420"/>
    </ligand>
</feature>
<dbReference type="STRING" id="120956.SAMN05421791_102258"/>
<evidence type="ECO:0000256" key="8">
    <source>
        <dbReference type="ARBA" id="ARBA00051875"/>
    </source>
</evidence>
<dbReference type="AlphaFoldDB" id="A0A1G7QXM5"/>
<feature type="binding site" evidence="10">
    <location>
        <position position="40"/>
    </location>
    <ligand>
        <name>Mg(2+)</name>
        <dbReference type="ChEBI" id="CHEBI:18420"/>
    </ligand>
</feature>
<comment type="function">
    <text evidence="10">Pyrophosphatase that catalyzes the hydrolysis of nucleoside triphosphates to their monophosphate derivatives, with a high preference for the non-canonical purine nucleotides XTP (xanthosine triphosphate), dITP (deoxyinosine triphosphate) and ITP. Seems to function as a house-cleaning enzyme that removes non-canonical purine nucleotides from the nucleotide pool, thus preventing their incorporation into DNA/RNA and avoiding chromosomal lesions.</text>
</comment>
<dbReference type="PANTHER" id="PTHR11067">
    <property type="entry name" value="INOSINE TRIPHOSPHATE PYROPHOSPHATASE/HAM1 PROTEIN"/>
    <property type="match status" value="1"/>
</dbReference>
<accession>A0A1G7QXM5</accession>
<comment type="similarity">
    <text evidence="1 10 11">Belongs to the HAM1 NTPase family.</text>
</comment>
<evidence type="ECO:0000256" key="3">
    <source>
        <dbReference type="ARBA" id="ARBA00022723"/>
    </source>
</evidence>
<feature type="binding site" evidence="10">
    <location>
        <begin position="7"/>
        <end position="12"/>
    </location>
    <ligand>
        <name>substrate</name>
    </ligand>
</feature>
<dbReference type="GO" id="GO:0036222">
    <property type="term" value="F:XTP diphosphatase activity"/>
    <property type="evidence" value="ECO:0007669"/>
    <property type="project" value="UniProtKB-UniRule"/>
</dbReference>
<dbReference type="NCBIfam" id="NF011397">
    <property type="entry name" value="PRK14822.1"/>
    <property type="match status" value="1"/>
</dbReference>